<dbReference type="AlphaFoldDB" id="A0A1R1XR76"/>
<organism evidence="1 2">
    <name type="scientific">Smittium culicis</name>
    <dbReference type="NCBI Taxonomy" id="133412"/>
    <lineage>
        <taxon>Eukaryota</taxon>
        <taxon>Fungi</taxon>
        <taxon>Fungi incertae sedis</taxon>
        <taxon>Zoopagomycota</taxon>
        <taxon>Kickxellomycotina</taxon>
        <taxon>Harpellomycetes</taxon>
        <taxon>Harpellales</taxon>
        <taxon>Legeriomycetaceae</taxon>
        <taxon>Smittium</taxon>
    </lineage>
</organism>
<protein>
    <submittedName>
        <fullName evidence="1">Uncharacterized protein</fullName>
    </submittedName>
</protein>
<keyword evidence="2" id="KW-1185">Reference proteome</keyword>
<dbReference type="EMBL" id="LSSN01002138">
    <property type="protein sequence ID" value="OMJ17116.1"/>
    <property type="molecule type" value="Genomic_DNA"/>
</dbReference>
<name>A0A1R1XR76_9FUNG</name>
<proteinExistence type="predicted"/>
<reference evidence="1" key="1">
    <citation type="submission" date="2017-01" db="EMBL/GenBank/DDBJ databases">
        <authorList>
            <person name="Mah S.A."/>
            <person name="Swanson W.J."/>
            <person name="Moy G.W."/>
            <person name="Vacquier V.D."/>
        </authorList>
    </citation>
    <scope>NUCLEOTIDE SEQUENCE [LARGE SCALE GENOMIC DNA]</scope>
    <source>
        <strain evidence="1">GSMNP</strain>
    </source>
</reference>
<comment type="caution">
    <text evidence="1">The sequence shown here is derived from an EMBL/GenBank/DDBJ whole genome shotgun (WGS) entry which is preliminary data.</text>
</comment>
<sequence>MEYSFSTAAKNPKIHQNDDFSGARSRNSSGQLVRIFIGPCNNPFKPVNPKHRGFFYRAAITELEKNSKISHRKVLFYQDFGSRNLESSFADSIRETEFSLSSAKFHRSNAFKKNVLYSETPIKITHPSIKKRYAIHSLILHKNLQ</sequence>
<accession>A0A1R1XR76</accession>
<gene>
    <name evidence="1" type="ORF">AYI70_g6186</name>
</gene>
<evidence type="ECO:0000313" key="1">
    <source>
        <dbReference type="EMBL" id="OMJ17116.1"/>
    </source>
</evidence>
<evidence type="ECO:0000313" key="2">
    <source>
        <dbReference type="Proteomes" id="UP000187283"/>
    </source>
</evidence>
<dbReference type="Proteomes" id="UP000187283">
    <property type="component" value="Unassembled WGS sequence"/>
</dbReference>